<gene>
    <name evidence="1" type="ORF">COT42_07100</name>
</gene>
<name>A0A2H0XV61_UNCSA</name>
<proteinExistence type="predicted"/>
<protein>
    <submittedName>
        <fullName evidence="1">Uncharacterized protein</fullName>
    </submittedName>
</protein>
<evidence type="ECO:0000313" key="2">
    <source>
        <dbReference type="Proteomes" id="UP000231343"/>
    </source>
</evidence>
<evidence type="ECO:0000313" key="1">
    <source>
        <dbReference type="EMBL" id="PIS28741.1"/>
    </source>
</evidence>
<dbReference type="Proteomes" id="UP000231343">
    <property type="component" value="Unassembled WGS sequence"/>
</dbReference>
<organism evidence="1 2">
    <name type="scientific">Candidatus Saganbacteria bacterium CG08_land_8_20_14_0_20_45_16</name>
    <dbReference type="NCBI Taxonomy" id="2014293"/>
    <lineage>
        <taxon>Bacteria</taxon>
        <taxon>Bacillati</taxon>
        <taxon>Saganbacteria</taxon>
    </lineage>
</organism>
<sequence length="71" mass="8324">MRAKRAEITQQPASRRPPKTDIKQALFKNLDVRELSLALHKARVNADFPLIEEYCQWVAKTARIDLFRLFV</sequence>
<dbReference type="AlphaFoldDB" id="A0A2H0XV61"/>
<reference evidence="1 2" key="1">
    <citation type="submission" date="2017-09" db="EMBL/GenBank/DDBJ databases">
        <title>Depth-based differentiation of microbial function through sediment-hosted aquifers and enrichment of novel symbionts in the deep terrestrial subsurface.</title>
        <authorList>
            <person name="Probst A.J."/>
            <person name="Ladd B."/>
            <person name="Jarett J.K."/>
            <person name="Geller-Mcgrath D.E."/>
            <person name="Sieber C.M."/>
            <person name="Emerson J.B."/>
            <person name="Anantharaman K."/>
            <person name="Thomas B.C."/>
            <person name="Malmstrom R."/>
            <person name="Stieglmeier M."/>
            <person name="Klingl A."/>
            <person name="Woyke T."/>
            <person name="Ryan C.M."/>
            <person name="Banfield J.F."/>
        </authorList>
    </citation>
    <scope>NUCLEOTIDE SEQUENCE [LARGE SCALE GENOMIC DNA]</scope>
    <source>
        <strain evidence="1">CG08_land_8_20_14_0_20_45_16</strain>
    </source>
</reference>
<dbReference type="EMBL" id="PEYM01000118">
    <property type="protein sequence ID" value="PIS28741.1"/>
    <property type="molecule type" value="Genomic_DNA"/>
</dbReference>
<accession>A0A2H0XV61</accession>
<comment type="caution">
    <text evidence="1">The sequence shown here is derived from an EMBL/GenBank/DDBJ whole genome shotgun (WGS) entry which is preliminary data.</text>
</comment>